<evidence type="ECO:0000313" key="1">
    <source>
        <dbReference type="EMBL" id="EDY21937.1"/>
    </source>
</evidence>
<comment type="caution">
    <text evidence="1">The sequence shown here is derived from an EMBL/GenBank/DDBJ whole genome shotgun (WGS) entry which is preliminary data.</text>
</comment>
<proteinExistence type="predicted"/>
<dbReference type="InParanoid" id="B4CTP1"/>
<dbReference type="Proteomes" id="UP000005824">
    <property type="component" value="Unassembled WGS sequence"/>
</dbReference>
<gene>
    <name evidence="1" type="ORF">CfE428DRAFT_0062</name>
</gene>
<sequence length="133" mass="15458">MLFIRTTREGFSDQNVKQFRNGFESVIVVSLNDDKNWFIDFSRGNGNHRNPSFVMDDFQLDLNWIPKRGAAANSPSQTLLNYTVTVQHSANISLDFETGEWWLLKIFSHRIPNAIHHPALFSRTDDFEGAWFH</sequence>
<keyword evidence="2" id="KW-1185">Reference proteome</keyword>
<organism evidence="1 2">
    <name type="scientific">Chthoniobacter flavus Ellin428</name>
    <dbReference type="NCBI Taxonomy" id="497964"/>
    <lineage>
        <taxon>Bacteria</taxon>
        <taxon>Pseudomonadati</taxon>
        <taxon>Verrucomicrobiota</taxon>
        <taxon>Spartobacteria</taxon>
        <taxon>Chthoniobacterales</taxon>
        <taxon>Chthoniobacteraceae</taxon>
        <taxon>Chthoniobacter</taxon>
    </lineage>
</organism>
<dbReference type="EMBL" id="ABVL01000001">
    <property type="protein sequence ID" value="EDY21937.1"/>
    <property type="molecule type" value="Genomic_DNA"/>
</dbReference>
<protein>
    <submittedName>
        <fullName evidence="1">Uncharacterized protein</fullName>
    </submittedName>
</protein>
<evidence type="ECO:0000313" key="2">
    <source>
        <dbReference type="Proteomes" id="UP000005824"/>
    </source>
</evidence>
<name>B4CTP1_9BACT</name>
<accession>B4CTP1</accession>
<dbReference type="AlphaFoldDB" id="B4CTP1"/>
<reference evidence="1 2" key="1">
    <citation type="journal article" date="2011" name="J. Bacteriol.">
        <title>Genome sequence of Chthoniobacter flavus Ellin428, an aerobic heterotrophic soil bacterium.</title>
        <authorList>
            <person name="Kant R."/>
            <person name="van Passel M.W."/>
            <person name="Palva A."/>
            <person name="Lucas S."/>
            <person name="Lapidus A."/>
            <person name="Glavina Del Rio T."/>
            <person name="Dalin E."/>
            <person name="Tice H."/>
            <person name="Bruce D."/>
            <person name="Goodwin L."/>
            <person name="Pitluck S."/>
            <person name="Larimer F.W."/>
            <person name="Land M.L."/>
            <person name="Hauser L."/>
            <person name="Sangwan P."/>
            <person name="de Vos W.M."/>
            <person name="Janssen P.H."/>
            <person name="Smidt H."/>
        </authorList>
    </citation>
    <scope>NUCLEOTIDE SEQUENCE [LARGE SCALE GENOMIC DNA]</scope>
    <source>
        <strain evidence="1 2">Ellin428</strain>
    </source>
</reference>